<dbReference type="InterPro" id="IPR007062">
    <property type="entry name" value="PPI-2"/>
</dbReference>
<comment type="similarity">
    <text evidence="1">Belongs to the protein phosphatase inhibitor 2 family.</text>
</comment>
<feature type="region of interest" description="Disordered" evidence="2">
    <location>
        <begin position="1"/>
        <end position="31"/>
    </location>
</feature>
<accession>A0A5J4NRF6</accession>
<dbReference type="PANTHER" id="PTHR12398:SF20">
    <property type="entry name" value="PROTEIN PHOSPHATASE 1 REGULATORY INHIBITOR SUBUNIT 2"/>
    <property type="match status" value="1"/>
</dbReference>
<feature type="compositionally biased region" description="Basic residues" evidence="2">
    <location>
        <begin position="19"/>
        <end position="28"/>
    </location>
</feature>
<evidence type="ECO:0000256" key="2">
    <source>
        <dbReference type="SAM" id="MobiDB-lite"/>
    </source>
</evidence>
<organism evidence="3 4">
    <name type="scientific">Paragonimus westermani</name>
    <dbReference type="NCBI Taxonomy" id="34504"/>
    <lineage>
        <taxon>Eukaryota</taxon>
        <taxon>Metazoa</taxon>
        <taxon>Spiralia</taxon>
        <taxon>Lophotrochozoa</taxon>
        <taxon>Platyhelminthes</taxon>
        <taxon>Trematoda</taxon>
        <taxon>Digenea</taxon>
        <taxon>Plagiorchiida</taxon>
        <taxon>Troglotremata</taxon>
        <taxon>Troglotrematidae</taxon>
        <taxon>Paragonimus</taxon>
    </lineage>
</organism>
<comment type="caution">
    <text evidence="3">The sequence shown here is derived from an EMBL/GenBank/DDBJ whole genome shotgun (WGS) entry which is preliminary data.</text>
</comment>
<protein>
    <submittedName>
        <fullName evidence="3">Protein phosphatase inhibitor 2</fullName>
    </submittedName>
</protein>
<gene>
    <name evidence="3" type="ORF">DEA37_0014534</name>
</gene>
<feature type="region of interest" description="Disordered" evidence="2">
    <location>
        <begin position="168"/>
        <end position="207"/>
    </location>
</feature>
<dbReference type="Pfam" id="PF04979">
    <property type="entry name" value="IPP-2"/>
    <property type="match status" value="1"/>
</dbReference>
<dbReference type="PANTHER" id="PTHR12398">
    <property type="entry name" value="PROTEIN PHOSPHATASE INHIBITOR"/>
    <property type="match status" value="1"/>
</dbReference>
<name>A0A5J4NRF6_9TREM</name>
<dbReference type="Gene3D" id="6.10.250.1050">
    <property type="match status" value="2"/>
</dbReference>
<evidence type="ECO:0000313" key="3">
    <source>
        <dbReference type="EMBL" id="KAA3678101.1"/>
    </source>
</evidence>
<keyword evidence="4" id="KW-1185">Reference proteome</keyword>
<proteinExistence type="inferred from homology"/>
<sequence length="207" mass="23226">MTTMAEQPNKDGNVSPKSILKKPKKAQKQKSFQWDEMNILATYHPVDKTYGHMKIDEPKTPYVYETDDGHCSTYGATFTAEELAARLAVASHETDDGQLPRAARELDQVDPLELEHQRKFREKRKQHYNEFLAAKMARERLTAQDESSDDAELERAAAEALENARINAAMSRMPVSPGSPASQQSDIHIRTRSPHSPARGPPAGKSR</sequence>
<evidence type="ECO:0000256" key="1">
    <source>
        <dbReference type="ARBA" id="ARBA00005472"/>
    </source>
</evidence>
<reference evidence="3 4" key="1">
    <citation type="journal article" date="2019" name="Gigascience">
        <title>Whole-genome sequence of the oriental lung fluke Paragonimus westermani.</title>
        <authorList>
            <person name="Oey H."/>
            <person name="Zakrzewski M."/>
            <person name="Narain K."/>
            <person name="Devi K.R."/>
            <person name="Agatsuma T."/>
            <person name="Nawaratna S."/>
            <person name="Gobert G.N."/>
            <person name="Jones M.K."/>
            <person name="Ragan M.A."/>
            <person name="McManus D.P."/>
            <person name="Krause L."/>
        </authorList>
    </citation>
    <scope>NUCLEOTIDE SEQUENCE [LARGE SCALE GENOMIC DNA]</scope>
    <source>
        <strain evidence="3 4">IND2009</strain>
    </source>
</reference>
<dbReference type="AlphaFoldDB" id="A0A5J4NRF6"/>
<dbReference type="GO" id="GO:0009966">
    <property type="term" value="P:regulation of signal transduction"/>
    <property type="evidence" value="ECO:0007669"/>
    <property type="project" value="InterPro"/>
</dbReference>
<dbReference type="GO" id="GO:0004864">
    <property type="term" value="F:protein phosphatase inhibitor activity"/>
    <property type="evidence" value="ECO:0007669"/>
    <property type="project" value="InterPro"/>
</dbReference>
<dbReference type="Proteomes" id="UP000324629">
    <property type="component" value="Unassembled WGS sequence"/>
</dbReference>
<dbReference type="EMBL" id="QNGE01001222">
    <property type="protein sequence ID" value="KAA3678101.1"/>
    <property type="molecule type" value="Genomic_DNA"/>
</dbReference>
<evidence type="ECO:0000313" key="4">
    <source>
        <dbReference type="Proteomes" id="UP000324629"/>
    </source>
</evidence>
<feature type="compositionally biased region" description="Polar residues" evidence="2">
    <location>
        <begin position="1"/>
        <end position="12"/>
    </location>
</feature>